<keyword evidence="3 8" id="KW-0597">Phosphoprotein</keyword>
<dbReference type="Pfam" id="PF12833">
    <property type="entry name" value="HTH_18"/>
    <property type="match status" value="1"/>
</dbReference>
<dbReference type="InterPro" id="IPR051552">
    <property type="entry name" value="HptR"/>
</dbReference>
<comment type="caution">
    <text evidence="11">The sequence shown here is derived from an EMBL/GenBank/DDBJ whole genome shotgun (WGS) entry which is preliminary data.</text>
</comment>
<dbReference type="PROSITE" id="PS01124">
    <property type="entry name" value="HTH_ARAC_FAMILY_2"/>
    <property type="match status" value="1"/>
</dbReference>
<evidence type="ECO:0000256" key="4">
    <source>
        <dbReference type="ARBA" id="ARBA00023012"/>
    </source>
</evidence>
<proteinExistence type="predicted"/>
<dbReference type="InterPro" id="IPR018060">
    <property type="entry name" value="HTH_AraC"/>
</dbReference>
<dbReference type="SUPFAM" id="SSF46689">
    <property type="entry name" value="Homeodomain-like"/>
    <property type="match status" value="2"/>
</dbReference>
<dbReference type="Gene3D" id="1.10.10.60">
    <property type="entry name" value="Homeodomain-like"/>
    <property type="match status" value="2"/>
</dbReference>
<name>A0A7Y6C266_9BACL</name>
<dbReference type="EMBL" id="JABMCB010000202">
    <property type="protein sequence ID" value="NUU79199.1"/>
    <property type="molecule type" value="Genomic_DNA"/>
</dbReference>
<dbReference type="GO" id="GO:0005737">
    <property type="term" value="C:cytoplasm"/>
    <property type="evidence" value="ECO:0007669"/>
    <property type="project" value="UniProtKB-SubCell"/>
</dbReference>
<dbReference type="Pfam" id="PF00072">
    <property type="entry name" value="Response_reg"/>
    <property type="match status" value="1"/>
</dbReference>
<organism evidence="11 12">
    <name type="scientific">Paenibacillus xylanilyticus</name>
    <dbReference type="NCBI Taxonomy" id="248903"/>
    <lineage>
        <taxon>Bacteria</taxon>
        <taxon>Bacillati</taxon>
        <taxon>Bacillota</taxon>
        <taxon>Bacilli</taxon>
        <taxon>Bacillales</taxon>
        <taxon>Paenibacillaceae</taxon>
        <taxon>Paenibacillus</taxon>
    </lineage>
</organism>
<dbReference type="Gene3D" id="3.40.50.2300">
    <property type="match status" value="1"/>
</dbReference>
<keyword evidence="5" id="KW-0805">Transcription regulation</keyword>
<reference evidence="11 12" key="1">
    <citation type="submission" date="2020-05" db="EMBL/GenBank/DDBJ databases">
        <title>Genome Sequencing of Type Strains.</title>
        <authorList>
            <person name="Lemaire J.F."/>
            <person name="Inderbitzin P."/>
            <person name="Gregorio O.A."/>
            <person name="Collins S.B."/>
            <person name="Wespe N."/>
            <person name="Knight-Connoni V."/>
        </authorList>
    </citation>
    <scope>NUCLEOTIDE SEQUENCE [LARGE SCALE GENOMIC DNA]</scope>
    <source>
        <strain evidence="11 12">LMG 21957</strain>
    </source>
</reference>
<keyword evidence="6" id="KW-0238">DNA-binding</keyword>
<dbReference type="PROSITE" id="PS50110">
    <property type="entry name" value="RESPONSE_REGULATORY"/>
    <property type="match status" value="1"/>
</dbReference>
<keyword evidence="7" id="KW-0804">Transcription</keyword>
<dbReference type="SMART" id="SM00342">
    <property type="entry name" value="HTH_ARAC"/>
    <property type="match status" value="1"/>
</dbReference>
<dbReference type="InterPro" id="IPR011006">
    <property type="entry name" value="CheY-like_superfamily"/>
</dbReference>
<keyword evidence="12" id="KW-1185">Reference proteome</keyword>
<dbReference type="PANTHER" id="PTHR42713">
    <property type="entry name" value="HISTIDINE KINASE-RELATED"/>
    <property type="match status" value="1"/>
</dbReference>
<dbReference type="SMART" id="SM00448">
    <property type="entry name" value="REC"/>
    <property type="match status" value="1"/>
</dbReference>
<keyword evidence="2" id="KW-0963">Cytoplasm</keyword>
<dbReference type="SUPFAM" id="SSF52172">
    <property type="entry name" value="CheY-like"/>
    <property type="match status" value="1"/>
</dbReference>
<evidence type="ECO:0000256" key="1">
    <source>
        <dbReference type="ARBA" id="ARBA00004496"/>
    </source>
</evidence>
<evidence type="ECO:0000256" key="6">
    <source>
        <dbReference type="ARBA" id="ARBA00023125"/>
    </source>
</evidence>
<evidence type="ECO:0000313" key="11">
    <source>
        <dbReference type="EMBL" id="NUU79199.1"/>
    </source>
</evidence>
<protein>
    <submittedName>
        <fullName evidence="11">Response regulator transcription factor</fullName>
    </submittedName>
</protein>
<dbReference type="AlphaFoldDB" id="A0A7Y6C266"/>
<evidence type="ECO:0000256" key="7">
    <source>
        <dbReference type="ARBA" id="ARBA00023163"/>
    </source>
</evidence>
<dbReference type="GO" id="GO:0043565">
    <property type="term" value="F:sequence-specific DNA binding"/>
    <property type="evidence" value="ECO:0007669"/>
    <property type="project" value="InterPro"/>
</dbReference>
<dbReference type="RefSeq" id="WP_175398778.1">
    <property type="nucleotide sequence ID" value="NZ_JABMCB010000202.1"/>
</dbReference>
<sequence>MIIVDDEPKLRLGLQTLIPWRDLGFEVIGTAAGGHEALRIFEETIPDVLLVDIRMPGMDGLELLQEIRQGGWSSHVIILSGYADFEYARQALQLGVEAYLLKPVNKEELSASLQKIHEQLSNVQKKSLLQKTNTPEWILYSLLTGNSASEDSILGEWSDSFEASWKTFQILLIGFSGSHQEESEQIHNFKDVLSRTYASDRQGIVLYFAPYIVLLLGDPPVGELGWSELHKNLQLLSGELRFEMDVAIGQPVRSLDEIIHSFRTARSLLERSFFYDRGRMLTEETPETYQKEIVQTSVLSLSNKEEEAFRLHYLVDVGHASAISSFLNEIALQQAANQADEKEIRDRFFYLANETVRKIHSRVWSLSGYPGEPAQFLAEVYHSRYIRDLVDRISVVMERLARCADYNSKDNEMKRLLDYIDRHYGDNLRLEMLAVLFNYSSSYLGQLFKSYTGEYFNAYLDRIRIQKAKELLAQDMKVYEVAERVGYSNVNYFYTKFKKLEGESPSFYQKKE</sequence>
<feature type="domain" description="Response regulatory" evidence="10">
    <location>
        <begin position="1"/>
        <end position="117"/>
    </location>
</feature>
<dbReference type="GO" id="GO:0000160">
    <property type="term" value="P:phosphorelay signal transduction system"/>
    <property type="evidence" value="ECO:0007669"/>
    <property type="project" value="UniProtKB-KW"/>
</dbReference>
<evidence type="ECO:0000259" key="10">
    <source>
        <dbReference type="PROSITE" id="PS50110"/>
    </source>
</evidence>
<dbReference type="PANTHER" id="PTHR42713:SF3">
    <property type="entry name" value="TRANSCRIPTIONAL REGULATORY PROTEIN HPTR"/>
    <property type="match status" value="1"/>
</dbReference>
<dbReference type="InterPro" id="IPR009057">
    <property type="entry name" value="Homeodomain-like_sf"/>
</dbReference>
<evidence type="ECO:0000256" key="2">
    <source>
        <dbReference type="ARBA" id="ARBA00022490"/>
    </source>
</evidence>
<dbReference type="InterPro" id="IPR018062">
    <property type="entry name" value="HTH_AraC-typ_CS"/>
</dbReference>
<gene>
    <name evidence="11" type="ORF">HP552_28785</name>
</gene>
<keyword evidence="4" id="KW-0902">Two-component regulatory system</keyword>
<dbReference type="InterPro" id="IPR001789">
    <property type="entry name" value="Sig_transdc_resp-reg_receiver"/>
</dbReference>
<dbReference type="Proteomes" id="UP000526125">
    <property type="component" value="Unassembled WGS sequence"/>
</dbReference>
<evidence type="ECO:0000259" key="9">
    <source>
        <dbReference type="PROSITE" id="PS01124"/>
    </source>
</evidence>
<evidence type="ECO:0000256" key="8">
    <source>
        <dbReference type="PROSITE-ProRule" id="PRU00169"/>
    </source>
</evidence>
<dbReference type="CDD" id="cd17536">
    <property type="entry name" value="REC_YesN-like"/>
    <property type="match status" value="1"/>
</dbReference>
<dbReference type="GO" id="GO:0003700">
    <property type="term" value="F:DNA-binding transcription factor activity"/>
    <property type="evidence" value="ECO:0007669"/>
    <property type="project" value="InterPro"/>
</dbReference>
<feature type="modified residue" description="4-aspartylphosphate" evidence="8">
    <location>
        <position position="52"/>
    </location>
</feature>
<evidence type="ECO:0000256" key="3">
    <source>
        <dbReference type="ARBA" id="ARBA00022553"/>
    </source>
</evidence>
<feature type="domain" description="HTH araC/xylS-type" evidence="9">
    <location>
        <begin position="414"/>
        <end position="511"/>
    </location>
</feature>
<dbReference type="PROSITE" id="PS00041">
    <property type="entry name" value="HTH_ARAC_FAMILY_1"/>
    <property type="match status" value="1"/>
</dbReference>
<evidence type="ECO:0000313" key="12">
    <source>
        <dbReference type="Proteomes" id="UP000526125"/>
    </source>
</evidence>
<comment type="subcellular location">
    <subcellularLocation>
        <location evidence="1">Cytoplasm</location>
    </subcellularLocation>
</comment>
<accession>A0A7Y6C266</accession>
<evidence type="ECO:0000256" key="5">
    <source>
        <dbReference type="ARBA" id="ARBA00023015"/>
    </source>
</evidence>